<dbReference type="PANTHER" id="PTHR43615">
    <property type="entry name" value="PHOSPHOENOLPYRUVATE SYNTHASE-RELATED"/>
    <property type="match status" value="1"/>
</dbReference>
<dbReference type="PANTHER" id="PTHR43615:SF1">
    <property type="entry name" value="PPDK_N DOMAIN-CONTAINING PROTEIN"/>
    <property type="match status" value="1"/>
</dbReference>
<dbReference type="SUPFAM" id="SSF56059">
    <property type="entry name" value="Glutathione synthetase ATP-binding domain-like"/>
    <property type="match status" value="1"/>
</dbReference>
<dbReference type="GO" id="GO:0043772">
    <property type="term" value="F:acyl-phosphate glycerol-3-phosphate acyltransferase activity"/>
    <property type="evidence" value="ECO:0007669"/>
    <property type="project" value="InterPro"/>
</dbReference>
<organism evidence="13 14">
    <name type="scientific">Gomphosphaeria aponina SAG 52.96 = DSM 107014</name>
    <dbReference type="NCBI Taxonomy" id="1521640"/>
    <lineage>
        <taxon>Bacteria</taxon>
        <taxon>Bacillati</taxon>
        <taxon>Cyanobacteriota</taxon>
        <taxon>Cyanophyceae</taxon>
        <taxon>Oscillatoriophycideae</taxon>
        <taxon>Chroococcales</taxon>
        <taxon>Gomphosphaeriaceae</taxon>
        <taxon>Gomphosphaeria</taxon>
    </lineage>
</organism>
<protein>
    <submittedName>
        <fullName evidence="13">Glycerol-3-phosphate acyltransferase</fullName>
    </submittedName>
</protein>
<comment type="caution">
    <text evidence="13">The sequence shown here is derived from an EMBL/GenBank/DDBJ whole genome shotgun (WGS) entry which is preliminary data.</text>
</comment>
<dbReference type="GO" id="GO:0005524">
    <property type="term" value="F:ATP binding"/>
    <property type="evidence" value="ECO:0007669"/>
    <property type="project" value="InterPro"/>
</dbReference>
<keyword evidence="7 10" id="KW-0472">Membrane</keyword>
<dbReference type="Pfam" id="PF00391">
    <property type="entry name" value="PEP-utilizers"/>
    <property type="match status" value="1"/>
</dbReference>
<feature type="domain" description="Pyruvate phosphate dikinase AMP/ATP-binding" evidence="12">
    <location>
        <begin position="262"/>
        <end position="449"/>
    </location>
</feature>
<keyword evidence="13" id="KW-0012">Acyltransferase</keyword>
<dbReference type="InterPro" id="IPR008279">
    <property type="entry name" value="PEP-util_enz_mobile_dom"/>
</dbReference>
<dbReference type="Proteomes" id="UP000767446">
    <property type="component" value="Unassembled WGS sequence"/>
</dbReference>
<dbReference type="Gene3D" id="3.30.1490.20">
    <property type="entry name" value="ATP-grasp fold, A domain"/>
    <property type="match status" value="1"/>
</dbReference>
<evidence type="ECO:0000256" key="6">
    <source>
        <dbReference type="ARBA" id="ARBA00023098"/>
    </source>
</evidence>
<evidence type="ECO:0000256" key="3">
    <source>
        <dbReference type="ARBA" id="ARBA00022679"/>
    </source>
</evidence>
<keyword evidence="3" id="KW-0808">Transferase</keyword>
<keyword evidence="5 10" id="KW-1133">Transmembrane helix</keyword>
<evidence type="ECO:0000259" key="12">
    <source>
        <dbReference type="Pfam" id="PF01326"/>
    </source>
</evidence>
<keyword evidence="6" id="KW-0443">Lipid metabolism</keyword>
<evidence type="ECO:0000256" key="2">
    <source>
        <dbReference type="ARBA" id="ARBA00022516"/>
    </source>
</evidence>
<evidence type="ECO:0000256" key="10">
    <source>
        <dbReference type="SAM" id="Phobius"/>
    </source>
</evidence>
<keyword evidence="8" id="KW-0594">Phospholipid biosynthesis</keyword>
<name>A0A941GTS2_9CHRO</name>
<evidence type="ECO:0000256" key="9">
    <source>
        <dbReference type="ARBA" id="ARBA00023264"/>
    </source>
</evidence>
<dbReference type="EMBL" id="JADQBC010000115">
    <property type="protein sequence ID" value="MBR8829201.1"/>
    <property type="molecule type" value="Genomic_DNA"/>
</dbReference>
<evidence type="ECO:0000256" key="7">
    <source>
        <dbReference type="ARBA" id="ARBA00023136"/>
    </source>
</evidence>
<sequence>MTSSQIWGILLILLLCPILGGLPLIDWITYAITGKSLAQLGTGNVSVSAAFYHGGKVVGILAVLSEAGKGIMSVLLARYFFPSAPAWELVALIALVIGRYWKGKGAGTTNVVWGIVVHDAIAAGLIFLISSISFTIFRQRQTGRLLVLFLLVVIIALRHQNDSPRIMAAIALSGLLAIIYRHISDDLNLPTQQAQSPTMFSFFQGNQGIMALNNELNSQKVGQKAATLSQLKRHGYSIPDGWILPPGGDPATVLKFLKPSLESPLVVRSSAIGEDSELASAAGQYITILNVVNSEQLKTAILDCFASYNNPAAVQYRQDRQQKDAAMAVLIQKQIKGLFSGVAFSRDPIEQLNDAVIIEALPGNAEQVVSGKITPQQYRVINHSNNPANPQIIPPHIEGEMLPNNLVQEVANLARELEEIYHGIPQDLEWTYDGEKLWLLQTRPITNLQPIWTRKIAAEVIPGLIRPLTWSINRPLICGVWGEIFTLVLGERAADLDFTATATLHYHRAYFNATLLGTIFRRMGLPPESLEFLTLRAKFSKPPLKSTISNIPGLLKLLRRELNLTKDFELDEKNYFVPTLQNLQQNPSELSENELLERIENILGVMKKAAYYSILAPLSLALRQGIFKVSDTELDNSKTPEVKSMRSLANLAQDTVKLLPLNQCLFSQLAETPEGKTVLEEFEKWLETYGYLSEVGTDIAVPRWKEEPQAVREMFTQFLLGKNENNRPEIAAKNSPTWQLKIVQQRLNLKGKVTEVYSQLLAHLRWSFVALENQWKNIGILSATGDIFYLEFGEIQKLIQENDEQLRNQLSELVQQRRFQLQENEQLTTVPFVIYGNFPVNAFIPTSTNLSPSQSLQGIGASPGVVTGKVKILLNLQRIGEIDRETILVVPYTDSGWAPLLARAGGLIAEVGGRLSHGAIVAREYGIPAVMDINHATQILQDGQQVKINGQTGIVEILASEHLLFS</sequence>
<keyword evidence="4 10" id="KW-0812">Transmembrane</keyword>
<keyword evidence="9" id="KW-1208">Phospholipid metabolism</keyword>
<dbReference type="SUPFAM" id="SSF52009">
    <property type="entry name" value="Phosphohistidine domain"/>
    <property type="match status" value="1"/>
</dbReference>
<feature type="transmembrane region" description="Helical" evidence="10">
    <location>
        <begin position="45"/>
        <end position="64"/>
    </location>
</feature>
<evidence type="ECO:0000256" key="5">
    <source>
        <dbReference type="ARBA" id="ARBA00022989"/>
    </source>
</evidence>
<keyword evidence="1" id="KW-1003">Cell membrane</keyword>
<dbReference type="InterPro" id="IPR036637">
    <property type="entry name" value="Phosphohistidine_dom_sf"/>
</dbReference>
<feature type="domain" description="PEP-utilising enzyme mobile" evidence="11">
    <location>
        <begin position="883"/>
        <end position="953"/>
    </location>
</feature>
<evidence type="ECO:0000259" key="11">
    <source>
        <dbReference type="Pfam" id="PF00391"/>
    </source>
</evidence>
<keyword evidence="2" id="KW-0444">Lipid biosynthesis</keyword>
<dbReference type="Gene3D" id="3.50.30.10">
    <property type="entry name" value="Phosphohistidine domain"/>
    <property type="match status" value="1"/>
</dbReference>
<proteinExistence type="predicted"/>
<dbReference type="InterPro" id="IPR013815">
    <property type="entry name" value="ATP_grasp_subdomain_1"/>
</dbReference>
<feature type="transmembrane region" description="Helical" evidence="10">
    <location>
        <begin position="113"/>
        <end position="137"/>
    </location>
</feature>
<dbReference type="InterPro" id="IPR003811">
    <property type="entry name" value="G3P_acylTferase_PlsY"/>
</dbReference>
<dbReference type="GO" id="GO:0008654">
    <property type="term" value="P:phospholipid biosynthetic process"/>
    <property type="evidence" value="ECO:0007669"/>
    <property type="project" value="UniProtKB-KW"/>
</dbReference>
<dbReference type="InterPro" id="IPR002192">
    <property type="entry name" value="PPDK_AMP/ATP-bd"/>
</dbReference>
<evidence type="ECO:0000313" key="13">
    <source>
        <dbReference type="EMBL" id="MBR8829201.1"/>
    </source>
</evidence>
<dbReference type="GO" id="GO:0016301">
    <property type="term" value="F:kinase activity"/>
    <property type="evidence" value="ECO:0007669"/>
    <property type="project" value="InterPro"/>
</dbReference>
<dbReference type="InterPro" id="IPR051549">
    <property type="entry name" value="PEP_Utilizing_Enz"/>
</dbReference>
<dbReference type="Pfam" id="PF01326">
    <property type="entry name" value="PPDK_N"/>
    <property type="match status" value="1"/>
</dbReference>
<feature type="transmembrane region" description="Helical" evidence="10">
    <location>
        <begin position="84"/>
        <end position="101"/>
    </location>
</feature>
<dbReference type="GO" id="GO:0005886">
    <property type="term" value="C:plasma membrane"/>
    <property type="evidence" value="ECO:0007669"/>
    <property type="project" value="InterPro"/>
</dbReference>
<feature type="transmembrane region" description="Helical" evidence="10">
    <location>
        <begin position="6"/>
        <end position="33"/>
    </location>
</feature>
<dbReference type="Pfam" id="PF02660">
    <property type="entry name" value="G3P_acyltransf"/>
    <property type="match status" value="1"/>
</dbReference>
<evidence type="ECO:0000256" key="1">
    <source>
        <dbReference type="ARBA" id="ARBA00022475"/>
    </source>
</evidence>
<reference evidence="13" key="1">
    <citation type="submission" date="2021-02" db="EMBL/GenBank/DDBJ databases">
        <title>Metagenome analyses of Stigonema ocellatum DSM 106950, Chlorogloea purpurea SAG 13.99 and Gomphosphaeria aponina DSM 107014.</title>
        <authorList>
            <person name="Marter P."/>
            <person name="Huang S."/>
        </authorList>
    </citation>
    <scope>NUCLEOTIDE SEQUENCE</scope>
    <source>
        <strain evidence="13">JP213</strain>
    </source>
</reference>
<gene>
    <name evidence="13" type="ORF">DSM107014_15105</name>
</gene>
<dbReference type="Gene3D" id="3.30.470.20">
    <property type="entry name" value="ATP-grasp fold, B domain"/>
    <property type="match status" value="2"/>
</dbReference>
<evidence type="ECO:0000256" key="8">
    <source>
        <dbReference type="ARBA" id="ARBA00023209"/>
    </source>
</evidence>
<evidence type="ECO:0000313" key="14">
    <source>
        <dbReference type="Proteomes" id="UP000767446"/>
    </source>
</evidence>
<feature type="transmembrane region" description="Helical" evidence="10">
    <location>
        <begin position="143"/>
        <end position="159"/>
    </location>
</feature>
<evidence type="ECO:0000256" key="4">
    <source>
        <dbReference type="ARBA" id="ARBA00022692"/>
    </source>
</evidence>
<dbReference type="AlphaFoldDB" id="A0A941GTS2"/>
<dbReference type="SMART" id="SM01207">
    <property type="entry name" value="G3P_acyltransf"/>
    <property type="match status" value="1"/>
</dbReference>
<accession>A0A941GTS2</accession>